<evidence type="ECO:0000313" key="10">
    <source>
        <dbReference type="EMBL" id="MPM23306.1"/>
    </source>
</evidence>
<comment type="subcellular location">
    <subcellularLocation>
        <location evidence="1">Cell membrane</location>
    </subcellularLocation>
</comment>
<dbReference type="InterPro" id="IPR003439">
    <property type="entry name" value="ABC_transporter-like_ATP-bd"/>
</dbReference>
<evidence type="ECO:0000256" key="6">
    <source>
        <dbReference type="ARBA" id="ARBA00022840"/>
    </source>
</evidence>
<dbReference type="GO" id="GO:0005524">
    <property type="term" value="F:ATP binding"/>
    <property type="evidence" value="ECO:0007669"/>
    <property type="project" value="UniProtKB-KW"/>
</dbReference>
<evidence type="ECO:0000256" key="8">
    <source>
        <dbReference type="ARBA" id="ARBA00023136"/>
    </source>
</evidence>
<keyword evidence="8" id="KW-0472">Membrane</keyword>
<dbReference type="PANTHER" id="PTHR43553">
    <property type="entry name" value="HEAVY METAL TRANSPORTER"/>
    <property type="match status" value="1"/>
</dbReference>
<evidence type="ECO:0000259" key="9">
    <source>
        <dbReference type="PROSITE" id="PS50893"/>
    </source>
</evidence>
<keyword evidence="10" id="KW-0378">Hydrolase</keyword>
<evidence type="ECO:0000256" key="4">
    <source>
        <dbReference type="ARBA" id="ARBA00022475"/>
    </source>
</evidence>
<dbReference type="InterPro" id="IPR003593">
    <property type="entry name" value="AAA+_ATPase"/>
</dbReference>
<dbReference type="Gene3D" id="3.40.50.300">
    <property type="entry name" value="P-loop containing nucleotide triphosphate hydrolases"/>
    <property type="match status" value="1"/>
</dbReference>
<dbReference type="EC" id="3.6.3.-" evidence="10"/>
<dbReference type="PANTHER" id="PTHR43553:SF24">
    <property type="entry name" value="ENERGY-COUPLING FACTOR TRANSPORTER ATP-BINDING PROTEIN ECFA1"/>
    <property type="match status" value="1"/>
</dbReference>
<name>A0A644Y428_9ZZZZ</name>
<evidence type="ECO:0000256" key="7">
    <source>
        <dbReference type="ARBA" id="ARBA00022967"/>
    </source>
</evidence>
<evidence type="ECO:0000256" key="1">
    <source>
        <dbReference type="ARBA" id="ARBA00004236"/>
    </source>
</evidence>
<sequence length="249" mass="27431">MEEIIQINNIKYKYNDGREALKGINFYISKGETLGIIGANGAGKSTLLLNIMGALFPSEGEILVKGITITKKNLPKIREAIGMVFQNPDDQLFMNTVYEDVAFGPRNYNVPEKEISERVKEALEIVGAVHLIDRPPYKLSGGEKGRVAIATVLAMKPEILIMDEPTSALDPKSRRKLINLLKELNYTKIITTHDLDMVLDLCNRTIVLKDGQVVADGDTKAILSDSKLMESCGLELPLSLQSCPICGVK</sequence>
<comment type="caution">
    <text evidence="10">The sequence shown here is derived from an EMBL/GenBank/DDBJ whole genome shotgun (WGS) entry which is preliminary data.</text>
</comment>
<keyword evidence="3" id="KW-0813">Transport</keyword>
<dbReference type="Pfam" id="PF00005">
    <property type="entry name" value="ABC_tran"/>
    <property type="match status" value="1"/>
</dbReference>
<dbReference type="InterPro" id="IPR015856">
    <property type="entry name" value="ABC_transpr_CbiO/EcfA_su"/>
</dbReference>
<evidence type="ECO:0000256" key="2">
    <source>
        <dbReference type="ARBA" id="ARBA00005417"/>
    </source>
</evidence>
<dbReference type="AlphaFoldDB" id="A0A644Y428"/>
<dbReference type="EMBL" id="VSSQ01004000">
    <property type="protein sequence ID" value="MPM23306.1"/>
    <property type="molecule type" value="Genomic_DNA"/>
</dbReference>
<dbReference type="InterPro" id="IPR027417">
    <property type="entry name" value="P-loop_NTPase"/>
</dbReference>
<keyword evidence="4" id="KW-1003">Cell membrane</keyword>
<keyword evidence="5" id="KW-0547">Nucleotide-binding</keyword>
<keyword evidence="7" id="KW-1278">Translocase</keyword>
<evidence type="ECO:0000256" key="5">
    <source>
        <dbReference type="ARBA" id="ARBA00022741"/>
    </source>
</evidence>
<keyword evidence="6 10" id="KW-0067">ATP-binding</keyword>
<protein>
    <submittedName>
        <fullName evidence="10">Energy-coupling factor transporter ATP-binding protein EcfA3</fullName>
        <ecNumber evidence="10">3.6.3.-</ecNumber>
    </submittedName>
</protein>
<dbReference type="SMART" id="SM00382">
    <property type="entry name" value="AAA"/>
    <property type="match status" value="1"/>
</dbReference>
<dbReference type="CDD" id="cd03225">
    <property type="entry name" value="ABC_cobalt_CbiO_domain1"/>
    <property type="match status" value="1"/>
</dbReference>
<reference evidence="10" key="1">
    <citation type="submission" date="2019-08" db="EMBL/GenBank/DDBJ databases">
        <authorList>
            <person name="Kucharzyk K."/>
            <person name="Murdoch R.W."/>
            <person name="Higgins S."/>
            <person name="Loffler F."/>
        </authorList>
    </citation>
    <scope>NUCLEOTIDE SEQUENCE</scope>
</reference>
<proteinExistence type="inferred from homology"/>
<accession>A0A644Y428</accession>
<dbReference type="InterPro" id="IPR050095">
    <property type="entry name" value="ECF_ABC_transporter_ATP-bd"/>
</dbReference>
<comment type="similarity">
    <text evidence="2">Belongs to the ABC transporter superfamily.</text>
</comment>
<dbReference type="SUPFAM" id="SSF52540">
    <property type="entry name" value="P-loop containing nucleoside triphosphate hydrolases"/>
    <property type="match status" value="1"/>
</dbReference>
<evidence type="ECO:0000256" key="3">
    <source>
        <dbReference type="ARBA" id="ARBA00022448"/>
    </source>
</evidence>
<gene>
    <name evidence="10" type="primary">ecfA3_10</name>
    <name evidence="10" type="ORF">SDC9_69777</name>
</gene>
<feature type="domain" description="ABC transporter" evidence="9">
    <location>
        <begin position="5"/>
        <end position="235"/>
    </location>
</feature>
<dbReference type="GO" id="GO:0016887">
    <property type="term" value="F:ATP hydrolysis activity"/>
    <property type="evidence" value="ECO:0007669"/>
    <property type="project" value="InterPro"/>
</dbReference>
<dbReference type="PROSITE" id="PS50893">
    <property type="entry name" value="ABC_TRANSPORTER_2"/>
    <property type="match status" value="1"/>
</dbReference>
<dbReference type="GO" id="GO:0042626">
    <property type="term" value="F:ATPase-coupled transmembrane transporter activity"/>
    <property type="evidence" value="ECO:0007669"/>
    <property type="project" value="TreeGrafter"/>
</dbReference>
<organism evidence="10">
    <name type="scientific">bioreactor metagenome</name>
    <dbReference type="NCBI Taxonomy" id="1076179"/>
    <lineage>
        <taxon>unclassified sequences</taxon>
        <taxon>metagenomes</taxon>
        <taxon>ecological metagenomes</taxon>
    </lineage>
</organism>
<dbReference type="GO" id="GO:0043190">
    <property type="term" value="C:ATP-binding cassette (ABC) transporter complex"/>
    <property type="evidence" value="ECO:0007669"/>
    <property type="project" value="TreeGrafter"/>
</dbReference>
<dbReference type="FunFam" id="3.40.50.300:FF:000224">
    <property type="entry name" value="Energy-coupling factor transporter ATP-binding protein EcfA"/>
    <property type="match status" value="1"/>
</dbReference>